<accession>A0A177CRR9</accession>
<dbReference type="Proteomes" id="UP000077069">
    <property type="component" value="Unassembled WGS sequence"/>
</dbReference>
<dbReference type="GeneID" id="28758782"/>
<keyword evidence="3" id="KW-0326">Glycosidase</keyword>
<dbReference type="SUPFAM" id="SSF51445">
    <property type="entry name" value="(Trans)glycosidases"/>
    <property type="match status" value="1"/>
</dbReference>
<evidence type="ECO:0000259" key="5">
    <source>
        <dbReference type="Pfam" id="PF02836"/>
    </source>
</evidence>
<dbReference type="InterPro" id="IPR013783">
    <property type="entry name" value="Ig-like_fold"/>
</dbReference>
<protein>
    <submittedName>
        <fullName evidence="7">Glycoside hydrolase</fullName>
    </submittedName>
</protein>
<dbReference type="Gene3D" id="2.60.40.10">
    <property type="entry name" value="Immunoglobulins"/>
    <property type="match status" value="1"/>
</dbReference>
<sequence>MANQQYPRPDWQRPSLNWQSLNGPWSFLFDDNDIGQAQGWQLCGLPSDVSVDPTLTNTASPTQDSESITAKIIGDTQALIQGNVFKSDGAAKHHKRDIQVPYVWQCPASGIEEKGVHEVFWYERNIRDLRTSEQKEKGDRVNLRFGAVDYEAKVWIDGSLVGGHRGGHVPFSIDVTDAFAKEGQGGEHRITIRVYDSAFDLTQPRGKQYWGAQPESIFYTPSGGIWQSVWLEVVPRVRLGDSSDGTVLRSDDINGGKLKASVRILDRPAGWKYAVSLEVKLGGVRVSSMKKVDLPRESDFVSFEADMRLNEDQTSQLGQDILSTSPLNHNRAWLNNVALWSPEHPTLYTLTISLYDPSGTKIDQVETTTGMRKISWNDSAFRLNDRPYFQALFLDQGYWPRTFMTPPSADALKTDIQLSKNMGFNGCRKHQKVEDPLFHYWADRLGFLVWGEMANAYSFSSQYITRFDQEWREAVLRDINHPSVVAWTPVNESWAYTDLAHSVEQRNHIRSLYYATKVLDPTRPVNDNCGWEHVKGDLTTFHDYSDGDKLTQTCKTLDGILAPKADRPVFVAALPVQGDVGARHDPSAPIICTEFGGINIAQGEAGTGDRDWGYTTASDPKDLLKRIETMMRGIVEGGHVCGFVYTQLTDIEQEVNGLYTLERKEKLDAAEVKKIVDAVVKHYDGLQK</sequence>
<dbReference type="SUPFAM" id="SSF49785">
    <property type="entry name" value="Galactose-binding domain-like"/>
    <property type="match status" value="1"/>
</dbReference>
<dbReference type="Gene3D" id="3.20.20.80">
    <property type="entry name" value="Glycosidases"/>
    <property type="match status" value="1"/>
</dbReference>
<dbReference type="Pfam" id="PF00703">
    <property type="entry name" value="Glyco_hydro_2"/>
    <property type="match status" value="1"/>
</dbReference>
<dbReference type="GO" id="GO:0005975">
    <property type="term" value="P:carbohydrate metabolic process"/>
    <property type="evidence" value="ECO:0007669"/>
    <property type="project" value="InterPro"/>
</dbReference>
<evidence type="ECO:0000256" key="2">
    <source>
        <dbReference type="ARBA" id="ARBA00022801"/>
    </source>
</evidence>
<dbReference type="InterPro" id="IPR006103">
    <property type="entry name" value="Glyco_hydro_2_cat"/>
</dbReference>
<keyword evidence="8" id="KW-1185">Reference proteome</keyword>
<gene>
    <name evidence="7" type="ORF">CC84DRAFT_1111828</name>
</gene>
<feature type="domain" description="Beta-mannosidase-like galactose-binding" evidence="6">
    <location>
        <begin position="119"/>
        <end position="195"/>
    </location>
</feature>
<dbReference type="AlphaFoldDB" id="A0A177CRR9"/>
<dbReference type="InterPro" id="IPR036156">
    <property type="entry name" value="Beta-gal/glucu_dom_sf"/>
</dbReference>
<dbReference type="InParanoid" id="A0A177CRR9"/>
<dbReference type="InterPro" id="IPR051913">
    <property type="entry name" value="GH2_Domain-Containing"/>
</dbReference>
<dbReference type="Gene3D" id="2.60.120.260">
    <property type="entry name" value="Galactose-binding domain-like"/>
    <property type="match status" value="1"/>
</dbReference>
<dbReference type="SUPFAM" id="SSF49303">
    <property type="entry name" value="beta-Galactosidase/glucuronidase domain"/>
    <property type="match status" value="1"/>
</dbReference>
<dbReference type="Pfam" id="PF02836">
    <property type="entry name" value="Glyco_hydro_2_C"/>
    <property type="match status" value="1"/>
</dbReference>
<evidence type="ECO:0000313" key="7">
    <source>
        <dbReference type="EMBL" id="OAG09986.1"/>
    </source>
</evidence>
<dbReference type="InterPro" id="IPR054593">
    <property type="entry name" value="Beta-mannosidase-like_N2"/>
</dbReference>
<evidence type="ECO:0000313" key="8">
    <source>
        <dbReference type="Proteomes" id="UP000077069"/>
    </source>
</evidence>
<dbReference type="STRING" id="1460663.A0A177CRR9"/>
<evidence type="ECO:0000259" key="6">
    <source>
        <dbReference type="Pfam" id="PF22666"/>
    </source>
</evidence>
<proteinExistence type="inferred from homology"/>
<name>A0A177CRR9_9PLEO</name>
<evidence type="ECO:0000256" key="1">
    <source>
        <dbReference type="ARBA" id="ARBA00007401"/>
    </source>
</evidence>
<reference evidence="7 8" key="1">
    <citation type="submission" date="2016-05" db="EMBL/GenBank/DDBJ databases">
        <title>Comparative analysis of secretome profiles of manganese(II)-oxidizing ascomycete fungi.</title>
        <authorList>
            <consortium name="DOE Joint Genome Institute"/>
            <person name="Zeiner C.A."/>
            <person name="Purvine S.O."/>
            <person name="Zink E.M."/>
            <person name="Wu S."/>
            <person name="Pasa-Tolic L."/>
            <person name="Chaput D.L."/>
            <person name="Haridas S."/>
            <person name="Grigoriev I.V."/>
            <person name="Santelli C.M."/>
            <person name="Hansel C.M."/>
        </authorList>
    </citation>
    <scope>NUCLEOTIDE SEQUENCE [LARGE SCALE GENOMIC DNA]</scope>
    <source>
        <strain evidence="7 8">AP3s5-JAC2a</strain>
    </source>
</reference>
<dbReference type="GO" id="GO:0004553">
    <property type="term" value="F:hydrolase activity, hydrolyzing O-glycosyl compounds"/>
    <property type="evidence" value="ECO:0007669"/>
    <property type="project" value="InterPro"/>
</dbReference>
<organism evidence="7 8">
    <name type="scientific">Paraphaeosphaeria sporulosa</name>
    <dbReference type="NCBI Taxonomy" id="1460663"/>
    <lineage>
        <taxon>Eukaryota</taxon>
        <taxon>Fungi</taxon>
        <taxon>Dikarya</taxon>
        <taxon>Ascomycota</taxon>
        <taxon>Pezizomycotina</taxon>
        <taxon>Dothideomycetes</taxon>
        <taxon>Pleosporomycetidae</taxon>
        <taxon>Pleosporales</taxon>
        <taxon>Massarineae</taxon>
        <taxon>Didymosphaeriaceae</taxon>
        <taxon>Paraphaeosphaeria</taxon>
    </lineage>
</organism>
<feature type="domain" description="Glycoside hydrolase family 2 catalytic" evidence="5">
    <location>
        <begin position="409"/>
        <end position="527"/>
    </location>
</feature>
<comment type="similarity">
    <text evidence="1">Belongs to the glycosyl hydrolase 2 family.</text>
</comment>
<dbReference type="PANTHER" id="PTHR42732">
    <property type="entry name" value="BETA-GALACTOSIDASE"/>
    <property type="match status" value="1"/>
</dbReference>
<dbReference type="InterPro" id="IPR006102">
    <property type="entry name" value="Ig-like_GH2"/>
</dbReference>
<dbReference type="InterPro" id="IPR008979">
    <property type="entry name" value="Galactose-bd-like_sf"/>
</dbReference>
<dbReference type="PANTHER" id="PTHR42732:SF4">
    <property type="entry name" value="BETA-MANNOSIDASE"/>
    <property type="match status" value="1"/>
</dbReference>
<dbReference type="Pfam" id="PF22666">
    <property type="entry name" value="Glyco_hydro_2_N2"/>
    <property type="match status" value="1"/>
</dbReference>
<dbReference type="RefSeq" id="XP_018040351.1">
    <property type="nucleotide sequence ID" value="XM_018175296.1"/>
</dbReference>
<dbReference type="EMBL" id="KV441549">
    <property type="protein sequence ID" value="OAG09986.1"/>
    <property type="molecule type" value="Genomic_DNA"/>
</dbReference>
<dbReference type="OrthoDB" id="20872at2759"/>
<evidence type="ECO:0000256" key="3">
    <source>
        <dbReference type="ARBA" id="ARBA00023295"/>
    </source>
</evidence>
<feature type="domain" description="Glycoside hydrolase family 2 immunoglobulin-like beta-sandwich" evidence="4">
    <location>
        <begin position="325"/>
        <end position="372"/>
    </location>
</feature>
<keyword evidence="2 7" id="KW-0378">Hydrolase</keyword>
<evidence type="ECO:0000259" key="4">
    <source>
        <dbReference type="Pfam" id="PF00703"/>
    </source>
</evidence>
<dbReference type="InterPro" id="IPR017853">
    <property type="entry name" value="GH"/>
</dbReference>